<evidence type="ECO:0000256" key="2">
    <source>
        <dbReference type="ARBA" id="ARBA00023136"/>
    </source>
</evidence>
<organism evidence="3 4">
    <name type="scientific">Amycolatopsis xylanica</name>
    <dbReference type="NCBI Taxonomy" id="589385"/>
    <lineage>
        <taxon>Bacteria</taxon>
        <taxon>Bacillati</taxon>
        <taxon>Actinomycetota</taxon>
        <taxon>Actinomycetes</taxon>
        <taxon>Pseudonocardiales</taxon>
        <taxon>Pseudonocardiaceae</taxon>
        <taxon>Amycolatopsis</taxon>
    </lineage>
</organism>
<evidence type="ECO:0000313" key="4">
    <source>
        <dbReference type="Proteomes" id="UP000199515"/>
    </source>
</evidence>
<reference evidence="3 4" key="1">
    <citation type="submission" date="2016-10" db="EMBL/GenBank/DDBJ databases">
        <authorList>
            <person name="de Groot N.N."/>
        </authorList>
    </citation>
    <scope>NUCLEOTIDE SEQUENCE [LARGE SCALE GENOMIC DNA]</scope>
    <source>
        <strain evidence="3 4">CPCC 202699</strain>
    </source>
</reference>
<dbReference type="OrthoDB" id="3638080at2"/>
<dbReference type="PANTHER" id="PTHR37042:SF4">
    <property type="entry name" value="OUTER MEMBRANE PROTEIN RV1973"/>
    <property type="match status" value="1"/>
</dbReference>
<keyword evidence="4" id="KW-1185">Reference proteome</keyword>
<comment type="subcellular location">
    <subcellularLocation>
        <location evidence="1">Membrane</location>
    </subcellularLocation>
</comment>
<keyword evidence="2" id="KW-0472">Membrane</keyword>
<dbReference type="STRING" id="589385.SAMN05421504_10943"/>
<sequence length="160" mass="16561">MRLLVVLTALAVLAAGWFGWSWWSAAHDDGVSIARDRDAVLAAASAELVVLNTIDHRTAAADVDKWIAATTGRLGKDLTDDRQVQIDRAASTQAVASAVLKQAAVTEVNPAAGTARIIAVLDVLVGTGGAAPAPNVSRLNVDLERTGDGWKVSGIQAAAK</sequence>
<evidence type="ECO:0000256" key="1">
    <source>
        <dbReference type="ARBA" id="ARBA00004370"/>
    </source>
</evidence>
<proteinExistence type="predicted"/>
<evidence type="ECO:0000313" key="3">
    <source>
        <dbReference type="EMBL" id="SDZ07121.1"/>
    </source>
</evidence>
<dbReference type="Proteomes" id="UP000199515">
    <property type="component" value="Unassembled WGS sequence"/>
</dbReference>
<dbReference type="PANTHER" id="PTHR37042">
    <property type="entry name" value="OUTER MEMBRANE PROTEIN RV1973"/>
    <property type="match status" value="1"/>
</dbReference>
<protein>
    <submittedName>
        <fullName evidence="3">Mce-associated membrane protein</fullName>
    </submittedName>
</protein>
<dbReference type="EMBL" id="FNON01000009">
    <property type="protein sequence ID" value="SDZ07121.1"/>
    <property type="molecule type" value="Genomic_DNA"/>
</dbReference>
<dbReference type="AlphaFoldDB" id="A0A1H3Q1R4"/>
<accession>A0A1H3Q1R4</accession>
<name>A0A1H3Q1R4_9PSEU</name>
<gene>
    <name evidence="3" type="ORF">SAMN05421504_10943</name>
</gene>
<dbReference type="GO" id="GO:0016020">
    <property type="term" value="C:membrane"/>
    <property type="evidence" value="ECO:0007669"/>
    <property type="project" value="UniProtKB-SubCell"/>
</dbReference>
<dbReference type="RefSeq" id="WP_091296154.1">
    <property type="nucleotide sequence ID" value="NZ_FNON01000009.1"/>
</dbReference>